<name>A0AAF3EI17_9BILA</name>
<sequence>MVPASPNRVFKLQLLRIQRAIAIDSTEDGVGLDRVCLYTTEEMRQRVSERLNEKTFDSAYDECSNWGFPTTHHRFNKPAINLK</sequence>
<protein>
    <submittedName>
        <fullName evidence="2">Uncharacterized protein</fullName>
    </submittedName>
</protein>
<accession>A0AAF3EI17</accession>
<evidence type="ECO:0000313" key="1">
    <source>
        <dbReference type="Proteomes" id="UP000887575"/>
    </source>
</evidence>
<dbReference type="AlphaFoldDB" id="A0AAF3EI17"/>
<organism evidence="1 2">
    <name type="scientific">Mesorhabditis belari</name>
    <dbReference type="NCBI Taxonomy" id="2138241"/>
    <lineage>
        <taxon>Eukaryota</taxon>
        <taxon>Metazoa</taxon>
        <taxon>Ecdysozoa</taxon>
        <taxon>Nematoda</taxon>
        <taxon>Chromadorea</taxon>
        <taxon>Rhabditida</taxon>
        <taxon>Rhabditina</taxon>
        <taxon>Rhabditomorpha</taxon>
        <taxon>Rhabditoidea</taxon>
        <taxon>Rhabditidae</taxon>
        <taxon>Mesorhabditinae</taxon>
        <taxon>Mesorhabditis</taxon>
    </lineage>
</organism>
<evidence type="ECO:0000313" key="2">
    <source>
        <dbReference type="WBParaSite" id="MBELARI_LOCUS13638"/>
    </source>
</evidence>
<keyword evidence="1" id="KW-1185">Reference proteome</keyword>
<dbReference type="WBParaSite" id="MBELARI_LOCUS13638">
    <property type="protein sequence ID" value="MBELARI_LOCUS13638"/>
    <property type="gene ID" value="MBELARI_LOCUS13638"/>
</dbReference>
<proteinExistence type="predicted"/>
<dbReference type="Proteomes" id="UP000887575">
    <property type="component" value="Unassembled WGS sequence"/>
</dbReference>
<reference evidence="2" key="1">
    <citation type="submission" date="2024-02" db="UniProtKB">
        <authorList>
            <consortium name="WormBaseParasite"/>
        </authorList>
    </citation>
    <scope>IDENTIFICATION</scope>
</reference>